<sequence length="84" mass="9485">MTSDQKNKHVCSAKSEAEMKLRRHETYRLIFAGKKEALLLQRRTKRQESKKSNLSDNDGFHGTTEAAFEFQQQTVPLVGSSATG</sequence>
<comment type="caution">
    <text evidence="2">The sequence shown here is derived from an EMBL/GenBank/DDBJ whole genome shotgun (WGS) entry which is preliminary data.</text>
</comment>
<dbReference type="AlphaFoldDB" id="A0A1J6HYV9"/>
<dbReference type="Gramene" id="OIS97529">
    <property type="protein sequence ID" value="OIS97529"/>
    <property type="gene ID" value="A4A49_62415"/>
</dbReference>
<gene>
    <name evidence="2" type="ORF">A4A49_62415</name>
</gene>
<evidence type="ECO:0000313" key="3">
    <source>
        <dbReference type="Proteomes" id="UP000187609"/>
    </source>
</evidence>
<dbReference type="EMBL" id="MJEQ01037192">
    <property type="protein sequence ID" value="OIS97529.1"/>
    <property type="molecule type" value="Genomic_DNA"/>
</dbReference>
<accession>A0A1J6HYV9</accession>
<evidence type="ECO:0000313" key="2">
    <source>
        <dbReference type="EMBL" id="OIS97529.1"/>
    </source>
</evidence>
<protein>
    <submittedName>
        <fullName evidence="2">Uncharacterized protein</fullName>
    </submittedName>
</protein>
<keyword evidence="3" id="KW-1185">Reference proteome</keyword>
<dbReference type="SMR" id="A0A1J6HYV9"/>
<feature type="region of interest" description="Disordered" evidence="1">
    <location>
        <begin position="43"/>
        <end position="66"/>
    </location>
</feature>
<evidence type="ECO:0000256" key="1">
    <source>
        <dbReference type="SAM" id="MobiDB-lite"/>
    </source>
</evidence>
<name>A0A1J6HYV9_NICAT</name>
<organism evidence="2 3">
    <name type="scientific">Nicotiana attenuata</name>
    <name type="common">Coyote tobacco</name>
    <dbReference type="NCBI Taxonomy" id="49451"/>
    <lineage>
        <taxon>Eukaryota</taxon>
        <taxon>Viridiplantae</taxon>
        <taxon>Streptophyta</taxon>
        <taxon>Embryophyta</taxon>
        <taxon>Tracheophyta</taxon>
        <taxon>Spermatophyta</taxon>
        <taxon>Magnoliopsida</taxon>
        <taxon>eudicotyledons</taxon>
        <taxon>Gunneridae</taxon>
        <taxon>Pentapetalae</taxon>
        <taxon>asterids</taxon>
        <taxon>lamiids</taxon>
        <taxon>Solanales</taxon>
        <taxon>Solanaceae</taxon>
        <taxon>Nicotianoideae</taxon>
        <taxon>Nicotianeae</taxon>
        <taxon>Nicotiana</taxon>
    </lineage>
</organism>
<dbReference type="Proteomes" id="UP000187609">
    <property type="component" value="Unassembled WGS sequence"/>
</dbReference>
<proteinExistence type="predicted"/>
<reference evidence="2" key="1">
    <citation type="submission" date="2016-11" db="EMBL/GenBank/DDBJ databases">
        <title>The genome of Nicotiana attenuata.</title>
        <authorList>
            <person name="Xu S."/>
            <person name="Brockmoeller T."/>
            <person name="Gaquerel E."/>
            <person name="Navarro A."/>
            <person name="Kuhl H."/>
            <person name="Gase K."/>
            <person name="Ling Z."/>
            <person name="Zhou W."/>
            <person name="Kreitzer C."/>
            <person name="Stanke M."/>
            <person name="Tang H."/>
            <person name="Lyons E."/>
            <person name="Pandey P."/>
            <person name="Pandey S.P."/>
            <person name="Timmermann B."/>
            <person name="Baldwin I.T."/>
        </authorList>
    </citation>
    <scope>NUCLEOTIDE SEQUENCE [LARGE SCALE GENOMIC DNA]</scope>
    <source>
        <strain evidence="2">UT</strain>
    </source>
</reference>